<organism evidence="1 2">
    <name type="scientific">Lithospermum erythrorhizon</name>
    <name type="common">Purple gromwell</name>
    <name type="synonym">Lithospermum officinale var. erythrorhizon</name>
    <dbReference type="NCBI Taxonomy" id="34254"/>
    <lineage>
        <taxon>Eukaryota</taxon>
        <taxon>Viridiplantae</taxon>
        <taxon>Streptophyta</taxon>
        <taxon>Embryophyta</taxon>
        <taxon>Tracheophyta</taxon>
        <taxon>Spermatophyta</taxon>
        <taxon>Magnoliopsida</taxon>
        <taxon>eudicotyledons</taxon>
        <taxon>Gunneridae</taxon>
        <taxon>Pentapetalae</taxon>
        <taxon>asterids</taxon>
        <taxon>lamiids</taxon>
        <taxon>Boraginales</taxon>
        <taxon>Boraginaceae</taxon>
        <taxon>Boraginoideae</taxon>
        <taxon>Lithospermeae</taxon>
        <taxon>Lithospermum</taxon>
    </lineage>
</organism>
<sequence length="159" mass="17661">MPPQSYPGSTLVLFGLSCIRETSRGYPEDAIFRIEPEFIPPKVFRALPEVGLVMLRLPTIDEHVGCTADPHITGGLSPPDLPMAYPLVTMQNVLVFPEDLDEHRIVLYPQLCTDREYFGQIPLMKGDTPDLFMWSPLLGVFLLNLPLASSTRTPLPSGP</sequence>
<dbReference type="EMBL" id="BAABME010029048">
    <property type="protein sequence ID" value="GAA0183133.1"/>
    <property type="molecule type" value="Genomic_DNA"/>
</dbReference>
<comment type="caution">
    <text evidence="1">The sequence shown here is derived from an EMBL/GenBank/DDBJ whole genome shotgun (WGS) entry which is preliminary data.</text>
</comment>
<evidence type="ECO:0000313" key="1">
    <source>
        <dbReference type="EMBL" id="GAA0183133.1"/>
    </source>
</evidence>
<protein>
    <submittedName>
        <fullName evidence="1">Uncharacterized protein</fullName>
    </submittedName>
</protein>
<keyword evidence="2" id="KW-1185">Reference proteome</keyword>
<dbReference type="Proteomes" id="UP001454036">
    <property type="component" value="Unassembled WGS sequence"/>
</dbReference>
<accession>A0AAV3RN84</accession>
<gene>
    <name evidence="1" type="ORF">LIER_42347</name>
</gene>
<name>A0AAV3RN84_LITER</name>
<evidence type="ECO:0000313" key="2">
    <source>
        <dbReference type="Proteomes" id="UP001454036"/>
    </source>
</evidence>
<reference evidence="1 2" key="1">
    <citation type="submission" date="2024-01" db="EMBL/GenBank/DDBJ databases">
        <title>The complete chloroplast genome sequence of Lithospermum erythrorhizon: insights into the phylogenetic relationship among Boraginaceae species and the maternal lineages of purple gromwells.</title>
        <authorList>
            <person name="Okada T."/>
            <person name="Watanabe K."/>
        </authorList>
    </citation>
    <scope>NUCLEOTIDE SEQUENCE [LARGE SCALE GENOMIC DNA]</scope>
</reference>
<dbReference type="AlphaFoldDB" id="A0AAV3RN84"/>
<proteinExistence type="predicted"/>